<accession>A0AAE1HP11</accession>
<dbReference type="AlphaFoldDB" id="A0AAE1HP11"/>
<proteinExistence type="predicted"/>
<dbReference type="EMBL" id="JAHWGI010001202">
    <property type="protein sequence ID" value="KAK3924807.1"/>
    <property type="molecule type" value="Genomic_DNA"/>
</dbReference>
<name>A0AAE1HP11_9NEOP</name>
<gene>
    <name evidence="1" type="ORF">KUF71_012941</name>
</gene>
<comment type="caution">
    <text evidence="1">The sequence shown here is derived from an EMBL/GenBank/DDBJ whole genome shotgun (WGS) entry which is preliminary data.</text>
</comment>
<protein>
    <submittedName>
        <fullName evidence="1">Lariat debranching enzyme</fullName>
    </submittedName>
</protein>
<dbReference type="Proteomes" id="UP001219518">
    <property type="component" value="Unassembled WGS sequence"/>
</dbReference>
<sequence length="56" mass="6647">MMDLRPWFRKHLDLRPHAQAVIKEDLKQYYFSHYLCSMLLATINNNNSNGLTTAKH</sequence>
<keyword evidence="2" id="KW-1185">Reference proteome</keyword>
<reference evidence="1" key="2">
    <citation type="journal article" date="2023" name="BMC Genomics">
        <title>Pest status, molecular evolution, and epigenetic factors derived from the genome assembly of Frankliniella fusca, a thysanopteran phytovirus vector.</title>
        <authorList>
            <person name="Catto M.A."/>
            <person name="Labadie P.E."/>
            <person name="Jacobson A.L."/>
            <person name="Kennedy G.G."/>
            <person name="Srinivasan R."/>
            <person name="Hunt B.G."/>
        </authorList>
    </citation>
    <scope>NUCLEOTIDE SEQUENCE</scope>
    <source>
        <strain evidence="1">PL_HMW_Pooled</strain>
    </source>
</reference>
<organism evidence="1 2">
    <name type="scientific">Frankliniella fusca</name>
    <dbReference type="NCBI Taxonomy" id="407009"/>
    <lineage>
        <taxon>Eukaryota</taxon>
        <taxon>Metazoa</taxon>
        <taxon>Ecdysozoa</taxon>
        <taxon>Arthropoda</taxon>
        <taxon>Hexapoda</taxon>
        <taxon>Insecta</taxon>
        <taxon>Pterygota</taxon>
        <taxon>Neoptera</taxon>
        <taxon>Paraneoptera</taxon>
        <taxon>Thysanoptera</taxon>
        <taxon>Terebrantia</taxon>
        <taxon>Thripoidea</taxon>
        <taxon>Thripidae</taxon>
        <taxon>Frankliniella</taxon>
    </lineage>
</organism>
<reference evidence="1" key="1">
    <citation type="submission" date="2021-07" db="EMBL/GenBank/DDBJ databases">
        <authorList>
            <person name="Catto M.A."/>
            <person name="Jacobson A."/>
            <person name="Kennedy G."/>
            <person name="Labadie P."/>
            <person name="Hunt B.G."/>
            <person name="Srinivasan R."/>
        </authorList>
    </citation>
    <scope>NUCLEOTIDE SEQUENCE</scope>
    <source>
        <strain evidence="1">PL_HMW_Pooled</strain>
        <tissue evidence="1">Head</tissue>
    </source>
</reference>
<evidence type="ECO:0000313" key="2">
    <source>
        <dbReference type="Proteomes" id="UP001219518"/>
    </source>
</evidence>
<evidence type="ECO:0000313" key="1">
    <source>
        <dbReference type="EMBL" id="KAK3924807.1"/>
    </source>
</evidence>